<accession>A0A7W3PKD1</accession>
<evidence type="ECO:0000313" key="6">
    <source>
        <dbReference type="Proteomes" id="UP000522688"/>
    </source>
</evidence>
<dbReference type="EMBL" id="BJUV01000010">
    <property type="protein sequence ID" value="GEK82962.1"/>
    <property type="molecule type" value="Genomic_DNA"/>
</dbReference>
<proteinExistence type="predicted"/>
<sequence>MAERRRDTSYPEQATMDDATDPFDDFSFGDLPSGDPSSSEGGRSTARTPSGDVDSGADTPDLGPDDDWSTFFGELDPDLIFECSATLAGEHNAVFVYPDRVVVEGPDVPGGSSTVPIEEIHGWALVVQGSNVVLTLQVGSRHRIQVPKAFRSVLRTALRKVLGGSEAPVSDGVGA</sequence>
<evidence type="ECO:0000256" key="1">
    <source>
        <dbReference type="SAM" id="MobiDB-lite"/>
    </source>
</evidence>
<dbReference type="EMBL" id="JACGWW010000012">
    <property type="protein sequence ID" value="MBA8814915.1"/>
    <property type="molecule type" value="Genomic_DNA"/>
</dbReference>
<feature type="compositionally biased region" description="Polar residues" evidence="1">
    <location>
        <begin position="35"/>
        <end position="48"/>
    </location>
</feature>
<evidence type="ECO:0000313" key="5">
    <source>
        <dbReference type="Proteomes" id="UP000321154"/>
    </source>
</evidence>
<dbReference type="OrthoDB" id="5115756at2"/>
<dbReference type="RefSeq" id="WP_146854139.1">
    <property type="nucleotide sequence ID" value="NZ_BAAAHR010000003.1"/>
</dbReference>
<gene>
    <name evidence="3" type="ORF">FB463_002969</name>
    <name evidence="4" type="ORF">FB463_003192</name>
    <name evidence="2" type="ORF">FFA01_12710</name>
</gene>
<reference evidence="3 6" key="2">
    <citation type="submission" date="2020-07" db="EMBL/GenBank/DDBJ databases">
        <title>Sequencing the genomes of 1000 actinobacteria strains.</title>
        <authorList>
            <person name="Klenk H.-P."/>
        </authorList>
    </citation>
    <scope>NUCLEOTIDE SEQUENCE [LARGE SCALE GENOMIC DNA]</scope>
    <source>
        <strain evidence="3 6">DSM 10309</strain>
    </source>
</reference>
<evidence type="ECO:0000313" key="3">
    <source>
        <dbReference type="EMBL" id="MBA8814694.1"/>
    </source>
</evidence>
<dbReference type="Proteomes" id="UP000522688">
    <property type="component" value="Unassembled WGS sequence"/>
</dbReference>
<evidence type="ECO:0000313" key="2">
    <source>
        <dbReference type="EMBL" id="GEK82962.1"/>
    </source>
</evidence>
<dbReference type="EMBL" id="JACGWW010000006">
    <property type="protein sequence ID" value="MBA8814694.1"/>
    <property type="molecule type" value="Genomic_DNA"/>
</dbReference>
<keyword evidence="5" id="KW-1185">Reference proteome</keyword>
<dbReference type="Proteomes" id="UP000321154">
    <property type="component" value="Unassembled WGS sequence"/>
</dbReference>
<organism evidence="3 6">
    <name type="scientific">Frigoribacterium faeni</name>
    <dbReference type="NCBI Taxonomy" id="145483"/>
    <lineage>
        <taxon>Bacteria</taxon>
        <taxon>Bacillati</taxon>
        <taxon>Actinomycetota</taxon>
        <taxon>Actinomycetes</taxon>
        <taxon>Micrococcales</taxon>
        <taxon>Microbacteriaceae</taxon>
        <taxon>Frigoribacterium</taxon>
    </lineage>
</organism>
<reference evidence="2 5" key="1">
    <citation type="submission" date="2019-07" db="EMBL/GenBank/DDBJ databases">
        <title>Whole genome shotgun sequence of Frigoribacterium faeni NBRC 103066.</title>
        <authorList>
            <person name="Hosoyama A."/>
            <person name="Uohara A."/>
            <person name="Ohji S."/>
            <person name="Ichikawa N."/>
        </authorList>
    </citation>
    <scope>NUCLEOTIDE SEQUENCE [LARGE SCALE GENOMIC DNA]</scope>
    <source>
        <strain evidence="2 5">NBRC 103066</strain>
    </source>
</reference>
<comment type="caution">
    <text evidence="3">The sequence shown here is derived from an EMBL/GenBank/DDBJ whole genome shotgun (WGS) entry which is preliminary data.</text>
</comment>
<dbReference type="AlphaFoldDB" id="A0A7W3PKD1"/>
<protein>
    <submittedName>
        <fullName evidence="3">Uncharacterized protein</fullName>
    </submittedName>
</protein>
<evidence type="ECO:0000313" key="4">
    <source>
        <dbReference type="EMBL" id="MBA8814915.1"/>
    </source>
</evidence>
<name>A0A7W3PKD1_9MICO</name>
<feature type="region of interest" description="Disordered" evidence="1">
    <location>
        <begin position="1"/>
        <end position="66"/>
    </location>
</feature>